<dbReference type="AlphaFoldDB" id="A0A7M2X340"/>
<dbReference type="GO" id="GO:0005886">
    <property type="term" value="C:plasma membrane"/>
    <property type="evidence" value="ECO:0007669"/>
    <property type="project" value="TreeGrafter"/>
</dbReference>
<dbReference type="InterPro" id="IPR002810">
    <property type="entry name" value="NfeD-like_C"/>
</dbReference>
<accession>A0A7M2X340</accession>
<dbReference type="RefSeq" id="WP_206294721.1">
    <property type="nucleotide sequence ID" value="NZ_CP063458.1"/>
</dbReference>
<evidence type="ECO:0000256" key="1">
    <source>
        <dbReference type="ARBA" id="ARBA00004141"/>
    </source>
</evidence>
<dbReference type="InterPro" id="IPR012340">
    <property type="entry name" value="NA-bd_OB-fold"/>
</dbReference>
<evidence type="ECO:0000256" key="3">
    <source>
        <dbReference type="ARBA" id="ARBA00022989"/>
    </source>
</evidence>
<dbReference type="Proteomes" id="UP000593765">
    <property type="component" value="Chromosome"/>
</dbReference>
<evidence type="ECO:0000259" key="6">
    <source>
        <dbReference type="Pfam" id="PF01957"/>
    </source>
</evidence>
<organism evidence="7 8">
    <name type="scientific">Humisphaera borealis</name>
    <dbReference type="NCBI Taxonomy" id="2807512"/>
    <lineage>
        <taxon>Bacteria</taxon>
        <taxon>Pseudomonadati</taxon>
        <taxon>Planctomycetota</taxon>
        <taxon>Phycisphaerae</taxon>
        <taxon>Tepidisphaerales</taxon>
        <taxon>Tepidisphaeraceae</taxon>
        <taxon>Humisphaera</taxon>
    </lineage>
</organism>
<keyword evidence="2 5" id="KW-0812">Transmembrane</keyword>
<keyword evidence="4 5" id="KW-0472">Membrane</keyword>
<sequence length="155" mass="16006">MESLLIPIILFSIGAVLIALELFLPGGVLGAFGGLAIVAGVVLCFFYSVNAGAVAMVALLILGPLAGWLWVSNAHRLPGARSLFLSGTADNRPATLVEPLRMGQLGIATSELRPGGTCEFDGQRVPAHSEEGIVPAGSTVRVVAFEDGRATVRPA</sequence>
<dbReference type="EMBL" id="CP063458">
    <property type="protein sequence ID" value="QOV91441.1"/>
    <property type="molecule type" value="Genomic_DNA"/>
</dbReference>
<dbReference type="Gene3D" id="2.40.50.140">
    <property type="entry name" value="Nucleic acid-binding proteins"/>
    <property type="match status" value="1"/>
</dbReference>
<feature type="domain" description="NfeD-like C-terminal" evidence="6">
    <location>
        <begin position="103"/>
        <end position="154"/>
    </location>
</feature>
<keyword evidence="8" id="KW-1185">Reference proteome</keyword>
<evidence type="ECO:0000313" key="8">
    <source>
        <dbReference type="Proteomes" id="UP000593765"/>
    </source>
</evidence>
<feature type="transmembrane region" description="Helical" evidence="5">
    <location>
        <begin position="31"/>
        <end position="48"/>
    </location>
</feature>
<feature type="transmembrane region" description="Helical" evidence="5">
    <location>
        <begin position="6"/>
        <end position="24"/>
    </location>
</feature>
<dbReference type="Pfam" id="PF01957">
    <property type="entry name" value="NfeD"/>
    <property type="match status" value="1"/>
</dbReference>
<evidence type="ECO:0000256" key="5">
    <source>
        <dbReference type="SAM" id="Phobius"/>
    </source>
</evidence>
<protein>
    <recommendedName>
        <fullName evidence="6">NfeD-like C-terminal domain-containing protein</fullName>
    </recommendedName>
</protein>
<evidence type="ECO:0000256" key="4">
    <source>
        <dbReference type="ARBA" id="ARBA00023136"/>
    </source>
</evidence>
<dbReference type="PANTHER" id="PTHR33507:SF3">
    <property type="entry name" value="INNER MEMBRANE PROTEIN YBBJ"/>
    <property type="match status" value="1"/>
</dbReference>
<keyword evidence="3 5" id="KW-1133">Transmembrane helix</keyword>
<evidence type="ECO:0000256" key="2">
    <source>
        <dbReference type="ARBA" id="ARBA00022692"/>
    </source>
</evidence>
<proteinExistence type="predicted"/>
<gene>
    <name evidence="7" type="ORF">IPV69_08830</name>
</gene>
<comment type="subcellular location">
    <subcellularLocation>
        <location evidence="1">Membrane</location>
        <topology evidence="1">Multi-pass membrane protein</topology>
    </subcellularLocation>
</comment>
<dbReference type="PANTHER" id="PTHR33507">
    <property type="entry name" value="INNER MEMBRANE PROTEIN YBBJ"/>
    <property type="match status" value="1"/>
</dbReference>
<reference evidence="7 8" key="1">
    <citation type="submission" date="2020-10" db="EMBL/GenBank/DDBJ databases">
        <title>Wide distribution of Phycisphaera-like planctomycetes from WD2101 soil group in peatlands and genome analysis of the first cultivated representative.</title>
        <authorList>
            <person name="Dedysh S.N."/>
            <person name="Beletsky A.V."/>
            <person name="Ivanova A."/>
            <person name="Kulichevskaya I.S."/>
            <person name="Suzina N.E."/>
            <person name="Philippov D.A."/>
            <person name="Rakitin A.L."/>
            <person name="Mardanov A.V."/>
            <person name="Ravin N.V."/>
        </authorList>
    </citation>
    <scope>NUCLEOTIDE SEQUENCE [LARGE SCALE GENOMIC DNA]</scope>
    <source>
        <strain evidence="7 8">M1803</strain>
    </source>
</reference>
<name>A0A7M2X340_9BACT</name>
<feature type="transmembrane region" description="Helical" evidence="5">
    <location>
        <begin position="54"/>
        <end position="71"/>
    </location>
</feature>
<dbReference type="KEGG" id="hbs:IPV69_08830"/>
<dbReference type="InterPro" id="IPR052165">
    <property type="entry name" value="Membrane_assoc_protease"/>
</dbReference>
<evidence type="ECO:0000313" key="7">
    <source>
        <dbReference type="EMBL" id="QOV91441.1"/>
    </source>
</evidence>